<dbReference type="PANTHER" id="PTHR42718:SF9">
    <property type="entry name" value="MAJOR FACILITATOR SUPERFAMILY MULTIDRUG TRANSPORTER MFSC"/>
    <property type="match status" value="1"/>
</dbReference>
<feature type="transmembrane region" description="Helical" evidence="8">
    <location>
        <begin position="246"/>
        <end position="268"/>
    </location>
</feature>
<dbReference type="PRINTS" id="PR01036">
    <property type="entry name" value="TCRTETB"/>
</dbReference>
<accession>A0A8J3LZ08</accession>
<keyword evidence="3" id="KW-0813">Transport</keyword>
<dbReference type="PANTHER" id="PTHR42718">
    <property type="entry name" value="MAJOR FACILITATOR SUPERFAMILY MULTIDRUG TRANSPORTER MFSC"/>
    <property type="match status" value="1"/>
</dbReference>
<feature type="transmembrane region" description="Helical" evidence="8">
    <location>
        <begin position="92"/>
        <end position="111"/>
    </location>
</feature>
<keyword evidence="6 8" id="KW-1133">Transmembrane helix</keyword>
<protein>
    <submittedName>
        <fullName evidence="10">MFS transporter</fullName>
    </submittedName>
</protein>
<dbReference type="InterPro" id="IPR020846">
    <property type="entry name" value="MFS_dom"/>
</dbReference>
<dbReference type="Proteomes" id="UP000617531">
    <property type="component" value="Unassembled WGS sequence"/>
</dbReference>
<dbReference type="NCBIfam" id="TIGR00711">
    <property type="entry name" value="efflux_EmrB"/>
    <property type="match status" value="1"/>
</dbReference>
<dbReference type="InterPro" id="IPR004638">
    <property type="entry name" value="EmrB-like"/>
</dbReference>
<organism evidence="10 11">
    <name type="scientific">Pseudolysinimonas yzui</name>
    <dbReference type="NCBI Taxonomy" id="2708254"/>
    <lineage>
        <taxon>Bacteria</taxon>
        <taxon>Bacillati</taxon>
        <taxon>Actinomycetota</taxon>
        <taxon>Actinomycetes</taxon>
        <taxon>Micrococcales</taxon>
        <taxon>Microbacteriaceae</taxon>
        <taxon>Pseudolysinimonas</taxon>
    </lineage>
</organism>
<keyword evidence="4" id="KW-1003">Cell membrane</keyword>
<keyword evidence="11" id="KW-1185">Reference proteome</keyword>
<dbReference type="Gene3D" id="1.20.1250.20">
    <property type="entry name" value="MFS general substrate transporter like domains"/>
    <property type="match status" value="1"/>
</dbReference>
<dbReference type="InterPro" id="IPR011701">
    <property type="entry name" value="MFS"/>
</dbReference>
<evidence type="ECO:0000256" key="6">
    <source>
        <dbReference type="ARBA" id="ARBA00022989"/>
    </source>
</evidence>
<dbReference type="GO" id="GO:0005886">
    <property type="term" value="C:plasma membrane"/>
    <property type="evidence" value="ECO:0007669"/>
    <property type="project" value="UniProtKB-SubCell"/>
</dbReference>
<sequence>MSHSSTSESTAASADQAERLDAKSRMVLILLLAAVFVVFLNETTMTVAIPTIIADLGITAAEGQWLTTGYALTMAVVIPITGWLLQRLNTRPVFIMAMGIFTAGTLIAAIAPVFEVLVAGRVVQATGTAIMMPLMMTTIMTIVPPSIRGRIMGRISMVMSLAPAIGPTVAGFLLQAFDGYWRGLFFVMLPLAIVMLVLGVVLVPNVTETRAIPLDAPSVVLSALGFSTLVYGLSSIGLAAESAALVSPWLPITVGLGFLVAFVFRQFALQRRDVAFLDLRTFRARTFSLAIVMFSLAMLMMFGIVIIMPIYLQYGLLQPTEVIGLVVLPGGLLMGLLGPTVGRLYDRFGARPLVIPGAIAVSAAVWAFAFLLAADSSVWLVAAIYTVMFLGFAFLFSPLFAASLGSLPSHLYSHGSALVATIQQVAGAAGAAVFVALFTISLAASGTTEVPLAEPAAIADAAKLAFLAGAFVSLGMVVTALFVRKPAAPEISDASLVAEAEAAAH</sequence>
<evidence type="ECO:0000256" key="7">
    <source>
        <dbReference type="ARBA" id="ARBA00023136"/>
    </source>
</evidence>
<feature type="transmembrane region" description="Helical" evidence="8">
    <location>
        <begin position="322"/>
        <end position="341"/>
    </location>
</feature>
<feature type="transmembrane region" description="Helical" evidence="8">
    <location>
        <begin position="464"/>
        <end position="483"/>
    </location>
</feature>
<evidence type="ECO:0000256" key="2">
    <source>
        <dbReference type="ARBA" id="ARBA00008537"/>
    </source>
</evidence>
<feature type="transmembrane region" description="Helical" evidence="8">
    <location>
        <begin position="425"/>
        <end position="444"/>
    </location>
</feature>
<dbReference type="GO" id="GO:0022857">
    <property type="term" value="F:transmembrane transporter activity"/>
    <property type="evidence" value="ECO:0007669"/>
    <property type="project" value="InterPro"/>
</dbReference>
<comment type="subcellular location">
    <subcellularLocation>
        <location evidence="1">Cell membrane</location>
        <topology evidence="1">Multi-pass membrane protein</topology>
    </subcellularLocation>
</comment>
<proteinExistence type="inferred from homology"/>
<dbReference type="RefSeq" id="WP_229841848.1">
    <property type="nucleotide sequence ID" value="NZ_BNAI01000001.1"/>
</dbReference>
<comment type="caution">
    <text evidence="10">The sequence shown here is derived from an EMBL/GenBank/DDBJ whole genome shotgun (WGS) entry which is preliminary data.</text>
</comment>
<evidence type="ECO:0000313" key="11">
    <source>
        <dbReference type="Proteomes" id="UP000617531"/>
    </source>
</evidence>
<keyword evidence="5 8" id="KW-0812">Transmembrane</keyword>
<dbReference type="Pfam" id="PF07690">
    <property type="entry name" value="MFS_1"/>
    <property type="match status" value="1"/>
</dbReference>
<feature type="transmembrane region" description="Helical" evidence="8">
    <location>
        <begin position="155"/>
        <end position="177"/>
    </location>
</feature>
<reference evidence="10" key="2">
    <citation type="submission" date="2020-09" db="EMBL/GenBank/DDBJ databases">
        <authorList>
            <person name="Sun Q."/>
            <person name="Zhou Y."/>
        </authorList>
    </citation>
    <scope>NUCLEOTIDE SEQUENCE</scope>
    <source>
        <strain evidence="10">CGMCC 1.16548</strain>
    </source>
</reference>
<evidence type="ECO:0000256" key="1">
    <source>
        <dbReference type="ARBA" id="ARBA00004651"/>
    </source>
</evidence>
<evidence type="ECO:0000259" key="9">
    <source>
        <dbReference type="PROSITE" id="PS50850"/>
    </source>
</evidence>
<dbReference type="InterPro" id="IPR036259">
    <property type="entry name" value="MFS_trans_sf"/>
</dbReference>
<feature type="transmembrane region" description="Helical" evidence="8">
    <location>
        <begin position="379"/>
        <end position="404"/>
    </location>
</feature>
<feature type="transmembrane region" description="Helical" evidence="8">
    <location>
        <begin position="123"/>
        <end position="143"/>
    </location>
</feature>
<evidence type="ECO:0000256" key="5">
    <source>
        <dbReference type="ARBA" id="ARBA00022692"/>
    </source>
</evidence>
<feature type="transmembrane region" description="Helical" evidence="8">
    <location>
        <begin position="219"/>
        <end position="240"/>
    </location>
</feature>
<evidence type="ECO:0000256" key="3">
    <source>
        <dbReference type="ARBA" id="ARBA00022448"/>
    </source>
</evidence>
<feature type="transmembrane region" description="Helical" evidence="8">
    <location>
        <begin position="289"/>
        <end position="310"/>
    </location>
</feature>
<dbReference type="Gene3D" id="1.20.1720.10">
    <property type="entry name" value="Multidrug resistance protein D"/>
    <property type="match status" value="1"/>
</dbReference>
<feature type="domain" description="Major facilitator superfamily (MFS) profile" evidence="9">
    <location>
        <begin position="27"/>
        <end position="487"/>
    </location>
</feature>
<reference evidence="10" key="1">
    <citation type="journal article" date="2014" name="Int. J. Syst. Evol. Microbiol.">
        <title>Complete genome sequence of Corynebacterium casei LMG S-19264T (=DSM 44701T), isolated from a smear-ripened cheese.</title>
        <authorList>
            <consortium name="US DOE Joint Genome Institute (JGI-PGF)"/>
            <person name="Walter F."/>
            <person name="Albersmeier A."/>
            <person name="Kalinowski J."/>
            <person name="Ruckert C."/>
        </authorList>
    </citation>
    <scope>NUCLEOTIDE SEQUENCE</scope>
    <source>
        <strain evidence="10">CGMCC 1.16548</strain>
    </source>
</reference>
<feature type="transmembrane region" description="Helical" evidence="8">
    <location>
        <begin position="27"/>
        <end position="53"/>
    </location>
</feature>
<comment type="similarity">
    <text evidence="2">Belongs to the major facilitator superfamily. EmrB family.</text>
</comment>
<dbReference type="PROSITE" id="PS50850">
    <property type="entry name" value="MFS"/>
    <property type="match status" value="1"/>
</dbReference>
<evidence type="ECO:0000256" key="4">
    <source>
        <dbReference type="ARBA" id="ARBA00022475"/>
    </source>
</evidence>
<dbReference type="AlphaFoldDB" id="A0A8J3LZ08"/>
<feature type="transmembrane region" description="Helical" evidence="8">
    <location>
        <begin position="353"/>
        <end position="373"/>
    </location>
</feature>
<name>A0A8J3LZ08_9MICO</name>
<dbReference type="EMBL" id="BNAI01000001">
    <property type="protein sequence ID" value="GHF08431.1"/>
    <property type="molecule type" value="Genomic_DNA"/>
</dbReference>
<feature type="transmembrane region" description="Helical" evidence="8">
    <location>
        <begin position="65"/>
        <end position="85"/>
    </location>
</feature>
<evidence type="ECO:0000313" key="10">
    <source>
        <dbReference type="EMBL" id="GHF08431.1"/>
    </source>
</evidence>
<evidence type="ECO:0000256" key="8">
    <source>
        <dbReference type="SAM" id="Phobius"/>
    </source>
</evidence>
<keyword evidence="7 8" id="KW-0472">Membrane</keyword>
<dbReference type="SUPFAM" id="SSF103473">
    <property type="entry name" value="MFS general substrate transporter"/>
    <property type="match status" value="1"/>
</dbReference>
<feature type="transmembrane region" description="Helical" evidence="8">
    <location>
        <begin position="183"/>
        <end position="207"/>
    </location>
</feature>
<gene>
    <name evidence="10" type="ORF">GCM10011600_06600</name>
</gene>